<dbReference type="SUPFAM" id="SSF49562">
    <property type="entry name" value="C2 domain (Calcium/lipid-binding domain, CaLB)"/>
    <property type="match status" value="1"/>
</dbReference>
<dbReference type="InterPro" id="IPR035892">
    <property type="entry name" value="C2_domain_sf"/>
</dbReference>
<dbReference type="CDD" id="cd00891">
    <property type="entry name" value="PI3Kc"/>
    <property type="match status" value="1"/>
</dbReference>
<dbReference type="InterPro" id="IPR002420">
    <property type="entry name" value="PI3K-type_C2_dom"/>
</dbReference>
<dbReference type="EC" id="2.7.1.137" evidence="2"/>
<feature type="domain" description="PI3K/PI4K catalytic" evidence="10">
    <location>
        <begin position="1002"/>
        <end position="1279"/>
    </location>
</feature>
<dbReference type="Gene3D" id="2.60.40.150">
    <property type="entry name" value="C2 domain"/>
    <property type="match status" value="1"/>
</dbReference>
<dbReference type="PROSITE" id="PS50290">
    <property type="entry name" value="PI3_4_KINASE_3"/>
    <property type="match status" value="1"/>
</dbReference>
<dbReference type="InterPro" id="IPR042236">
    <property type="entry name" value="PI3K_accessory_sf"/>
</dbReference>
<dbReference type="InterPro" id="IPR000403">
    <property type="entry name" value="PI3/4_kinase_cat_dom"/>
</dbReference>
<reference evidence="13 14" key="1">
    <citation type="journal article" date="2015" name="Genome Biol. Evol.">
        <title>Comparative Genomics of a Bacterivorous Green Alga Reveals Evolutionary Causalities and Consequences of Phago-Mixotrophic Mode of Nutrition.</title>
        <authorList>
            <person name="Burns J.A."/>
            <person name="Paasch A."/>
            <person name="Narechania A."/>
            <person name="Kim E."/>
        </authorList>
    </citation>
    <scope>NUCLEOTIDE SEQUENCE [LARGE SCALE GENOMIC DNA]</scope>
    <source>
        <strain evidence="13 14">PLY_AMNH</strain>
    </source>
</reference>
<dbReference type="GO" id="GO:0005886">
    <property type="term" value="C:plasma membrane"/>
    <property type="evidence" value="ECO:0007669"/>
    <property type="project" value="TreeGrafter"/>
</dbReference>
<evidence type="ECO:0000256" key="2">
    <source>
        <dbReference type="ARBA" id="ARBA00012073"/>
    </source>
</evidence>
<dbReference type="GO" id="GO:0005942">
    <property type="term" value="C:phosphatidylinositol 3-kinase complex"/>
    <property type="evidence" value="ECO:0007669"/>
    <property type="project" value="TreeGrafter"/>
</dbReference>
<protein>
    <recommendedName>
        <fullName evidence="2">phosphatidylinositol 3-kinase</fullName>
        <ecNumber evidence="2">2.7.1.137</ecNumber>
    </recommendedName>
</protein>
<dbReference type="PANTHER" id="PTHR10048:SF14">
    <property type="entry name" value="LD28067P"/>
    <property type="match status" value="1"/>
</dbReference>
<dbReference type="GO" id="GO:0016303">
    <property type="term" value="F:1-phosphatidylinositol-3-kinase activity"/>
    <property type="evidence" value="ECO:0007669"/>
    <property type="project" value="UniProtKB-EC"/>
</dbReference>
<dbReference type="Gene3D" id="1.25.40.70">
    <property type="entry name" value="Phosphatidylinositol 3-kinase, accessory domain (PIK)"/>
    <property type="match status" value="1"/>
</dbReference>
<dbReference type="SMART" id="SM00233">
    <property type="entry name" value="PH"/>
    <property type="match status" value="1"/>
</dbReference>
<feature type="region of interest" description="Disordered" evidence="8">
    <location>
        <begin position="552"/>
        <end position="576"/>
    </location>
</feature>
<dbReference type="InterPro" id="IPR036940">
    <property type="entry name" value="PI3/4_kinase_cat_sf"/>
</dbReference>
<evidence type="ECO:0000259" key="9">
    <source>
        <dbReference type="PROSITE" id="PS50003"/>
    </source>
</evidence>
<keyword evidence="5" id="KW-0418">Kinase</keyword>
<name>A0AAE0LCV3_9CHLO</name>
<dbReference type="Pfam" id="PF00169">
    <property type="entry name" value="PH"/>
    <property type="match status" value="1"/>
</dbReference>
<dbReference type="EMBL" id="LGRX02004532">
    <property type="protein sequence ID" value="KAK3280114.1"/>
    <property type="molecule type" value="Genomic_DNA"/>
</dbReference>
<dbReference type="InterPro" id="IPR015433">
    <property type="entry name" value="PI3/4_kinase"/>
</dbReference>
<dbReference type="FunFam" id="1.10.1070.11:FF:000001">
    <property type="entry name" value="Phosphatidylinositol 4,5-bisphosphate 3-kinase catalytic subunit"/>
    <property type="match status" value="1"/>
</dbReference>
<evidence type="ECO:0000259" key="11">
    <source>
        <dbReference type="PROSITE" id="PS51545"/>
    </source>
</evidence>
<keyword evidence="14" id="KW-1185">Reference proteome</keyword>
<dbReference type="InterPro" id="IPR035448">
    <property type="entry name" value="PI3Kc"/>
</dbReference>
<dbReference type="GO" id="GO:0032060">
    <property type="term" value="P:bleb assembly"/>
    <property type="evidence" value="ECO:0007669"/>
    <property type="project" value="UniProtKB-ARBA"/>
</dbReference>
<dbReference type="GO" id="GO:0005524">
    <property type="term" value="F:ATP binding"/>
    <property type="evidence" value="ECO:0007669"/>
    <property type="project" value="UniProtKB-KW"/>
</dbReference>
<feature type="domain" description="C2 PI3K-type" evidence="12">
    <location>
        <begin position="565"/>
        <end position="704"/>
    </location>
</feature>
<dbReference type="GO" id="GO:0035005">
    <property type="term" value="F:1-phosphatidylinositol-4-phosphate 3-kinase activity"/>
    <property type="evidence" value="ECO:0007669"/>
    <property type="project" value="TreeGrafter"/>
</dbReference>
<evidence type="ECO:0000256" key="3">
    <source>
        <dbReference type="ARBA" id="ARBA00022679"/>
    </source>
</evidence>
<feature type="compositionally biased region" description="Low complexity" evidence="8">
    <location>
        <begin position="464"/>
        <end position="476"/>
    </location>
</feature>
<organism evidence="13 14">
    <name type="scientific">Cymbomonas tetramitiformis</name>
    <dbReference type="NCBI Taxonomy" id="36881"/>
    <lineage>
        <taxon>Eukaryota</taxon>
        <taxon>Viridiplantae</taxon>
        <taxon>Chlorophyta</taxon>
        <taxon>Pyramimonadophyceae</taxon>
        <taxon>Pyramimonadales</taxon>
        <taxon>Pyramimonadaceae</taxon>
        <taxon>Cymbomonas</taxon>
    </lineage>
</organism>
<dbReference type="FunFam" id="3.30.1010.10:FF:000008">
    <property type="entry name" value="Phosphatidylinositol 4,5-bisphosphate 3-kinase catalytic subunit gamma"/>
    <property type="match status" value="1"/>
</dbReference>
<proteinExistence type="inferred from homology"/>
<dbReference type="SUPFAM" id="SSF48371">
    <property type="entry name" value="ARM repeat"/>
    <property type="match status" value="1"/>
</dbReference>
<dbReference type="InterPro" id="IPR001263">
    <property type="entry name" value="PI3K_accessory_dom"/>
</dbReference>
<dbReference type="PROSITE" id="PS51545">
    <property type="entry name" value="PIK_HELICAL"/>
    <property type="match status" value="1"/>
</dbReference>
<dbReference type="PROSITE" id="PS50003">
    <property type="entry name" value="PH_DOMAIN"/>
    <property type="match status" value="1"/>
</dbReference>
<dbReference type="Pfam" id="PF00613">
    <property type="entry name" value="PI3Ka"/>
    <property type="match status" value="1"/>
</dbReference>
<evidence type="ECO:0000256" key="4">
    <source>
        <dbReference type="ARBA" id="ARBA00022741"/>
    </source>
</evidence>
<dbReference type="PROSITE" id="PS51547">
    <property type="entry name" value="C2_PI3K"/>
    <property type="match status" value="1"/>
</dbReference>
<accession>A0AAE0LCV3</accession>
<dbReference type="Proteomes" id="UP001190700">
    <property type="component" value="Unassembled WGS sequence"/>
</dbReference>
<dbReference type="Gene3D" id="2.30.29.30">
    <property type="entry name" value="Pleckstrin-homology domain (PH domain)/Phosphotyrosine-binding domain (PTB)"/>
    <property type="match status" value="1"/>
</dbReference>
<dbReference type="GO" id="GO:0050920">
    <property type="term" value="P:regulation of chemotaxis"/>
    <property type="evidence" value="ECO:0007669"/>
    <property type="project" value="UniProtKB-ARBA"/>
</dbReference>
<dbReference type="Gene3D" id="3.30.1010.10">
    <property type="entry name" value="Phosphatidylinositol 3-kinase Catalytic Subunit, Chain A, domain 4"/>
    <property type="match status" value="1"/>
</dbReference>
<dbReference type="SUPFAM" id="SSF56112">
    <property type="entry name" value="Protein kinase-like (PK-like)"/>
    <property type="match status" value="1"/>
</dbReference>
<keyword evidence="4" id="KW-0547">Nucleotide-binding</keyword>
<feature type="domain" description="PH" evidence="9">
    <location>
        <begin position="2"/>
        <end position="107"/>
    </location>
</feature>
<dbReference type="InterPro" id="IPR001849">
    <property type="entry name" value="PH_domain"/>
</dbReference>
<feature type="domain" description="PIK helical" evidence="11">
    <location>
        <begin position="760"/>
        <end position="937"/>
    </location>
</feature>
<comment type="catalytic activity">
    <reaction evidence="1">
        <text>a 1,2-diacyl-sn-glycero-3-phospho-(1D-myo-inositol) + ATP = a 1,2-diacyl-sn-glycero-3-phospho-(1D-myo-inositol-3-phosphate) + ADP + H(+)</text>
        <dbReference type="Rhea" id="RHEA:12709"/>
        <dbReference type="ChEBI" id="CHEBI:15378"/>
        <dbReference type="ChEBI" id="CHEBI:30616"/>
        <dbReference type="ChEBI" id="CHEBI:57880"/>
        <dbReference type="ChEBI" id="CHEBI:58088"/>
        <dbReference type="ChEBI" id="CHEBI:456216"/>
        <dbReference type="EC" id="2.7.1.137"/>
    </reaction>
</comment>
<dbReference type="GO" id="GO:0016477">
    <property type="term" value="P:cell migration"/>
    <property type="evidence" value="ECO:0007669"/>
    <property type="project" value="TreeGrafter"/>
</dbReference>
<gene>
    <name evidence="13" type="ORF">CYMTET_12036</name>
</gene>
<dbReference type="GO" id="GO:0005737">
    <property type="term" value="C:cytoplasm"/>
    <property type="evidence" value="ECO:0007669"/>
    <property type="project" value="TreeGrafter"/>
</dbReference>
<evidence type="ECO:0000259" key="12">
    <source>
        <dbReference type="PROSITE" id="PS51547"/>
    </source>
</evidence>
<keyword evidence="3" id="KW-0808">Transferase</keyword>
<dbReference type="InterPro" id="IPR011993">
    <property type="entry name" value="PH-like_dom_sf"/>
</dbReference>
<keyword evidence="6" id="KW-0067">ATP-binding</keyword>
<sequence>MASVKEGLLKKSSKENRILGLVQTWQERYFRLRDGQFEWFMDKSSLDNCLGGFRISTVCAVQMHPSKNSRIVELFAHKNKALKTYQLMAESRHEALMWLDAIKSEYNRALAEVEAGVQKKLINGDIAVAFILPHGGMVTLQCHQDMTGASVKKALFERMSKLLPYSLDGQEQYRLWVQVPWDRERHYDLQGDQVVCELFLDEVADTLGNTSIFKNCRTRREVLKASIITLDEANELKTRATFWRAVNKEVLELIGENYRAADSSEQLQRSRYIKHMCTRNQPVMLPAQLHPEGYSRLGLLYGLSGDDIVAPLCKALGWTRMVDAGVWQISAQVSFLNNKLLDPVTVEFHPGEPLQTFKEKVLSTFKNPTTPRKGDIPQGAWDLEYVLKVHGVAAFLDCDDVDPTERRMGDFKVVHDVHAKAEDLHVMLQVKPEEPDEEPALRVVLDKELNKEQNRASPVSTVKASSEASPSPAAPAMRTSGITPQETLNSTSWGTPDLVKSLSMARRNTRPAVKEWNEWKSTSMWEDNSNFRLRVCELYGLNLRALEAKKAKVDKHGHGKPAPEGEEATESSGAQVQGTQVQLSLTVVAGLYHGGNLLAMNLEKATSTVLARNHTRFSEWLTFPVSVADLPHATRVCVTVLCHEDGSKGSPLGWVNLLLINHHGHLVQGTISLRLWPNGPANPIATCCENLSKSEPARLFLEFDKYALPVAYPDLGKPVMPVIPKKEEKPAAATDAAAASEEPRAVEEGEGDAKESEENGESPLLMMGDEGLELEKIINSDPLTMPSEQNKKRLWKHRKKLVTRPQALPKFLLAVNYLDRAMIREMYSLLAQWVPPGPEVALELLGGKFADHKVREYAVECLDAQLTDSKLSDFILQLVQVVKLESYNDSPLARFLLSRSLQSAVIGHQLFWHLKAEMHVPEVKVRFGLMLAEYLKFCGSYREELLKQCQAMEEFQRAAVAIKSIKSADAKLAHLKKDLGEASLPAEFRLPLDPRREVSHIKVEKCKFMDSKKLPLWIVVENTSIGSSPVFIIFKSGDDLRQDMLTLQMIRLMDNLWQQEGLDLCMNPYGCVATGDEQGMIEVVLNSESTSAISKQAGGAAATFQEDPIDKWLRKHNPEEADYNRAVEAFIKSTAGYCVATCVMGIGDRHNDNIMVKRTGELFHIDFGHFLGNFKSKFGFKRERAKFVLTPDFVYVMGGPGSEGFKKFVNNCRQAFFILRRSANLIMTLFELMLSAGIPELQQIEDIDYLKYSFLLHLDEETAGAEFEKWIFESLNCKTTQLNNAIHSMIH</sequence>
<feature type="compositionally biased region" description="Basic and acidic residues" evidence="8">
    <location>
        <begin position="741"/>
        <end position="757"/>
    </location>
</feature>
<comment type="caution">
    <text evidence="13">The sequence shown here is derived from an EMBL/GenBank/DDBJ whole genome shotgun (WGS) entry which is preliminary data.</text>
</comment>
<dbReference type="SMART" id="SM00146">
    <property type="entry name" value="PI3Kc"/>
    <property type="match status" value="1"/>
</dbReference>
<evidence type="ECO:0000259" key="10">
    <source>
        <dbReference type="PROSITE" id="PS50290"/>
    </source>
</evidence>
<dbReference type="PROSITE" id="PS00915">
    <property type="entry name" value="PI3_4_KINASE_1"/>
    <property type="match status" value="1"/>
</dbReference>
<feature type="region of interest" description="Disordered" evidence="8">
    <location>
        <begin position="451"/>
        <end position="495"/>
    </location>
</feature>
<feature type="region of interest" description="Disordered" evidence="8">
    <location>
        <begin position="727"/>
        <end position="764"/>
    </location>
</feature>
<dbReference type="GO" id="GO:0048015">
    <property type="term" value="P:phosphatidylinositol-mediated signaling"/>
    <property type="evidence" value="ECO:0007669"/>
    <property type="project" value="TreeGrafter"/>
</dbReference>
<evidence type="ECO:0000256" key="6">
    <source>
        <dbReference type="ARBA" id="ARBA00022840"/>
    </source>
</evidence>
<dbReference type="CDD" id="cd00821">
    <property type="entry name" value="PH"/>
    <property type="match status" value="1"/>
</dbReference>
<evidence type="ECO:0000256" key="1">
    <source>
        <dbReference type="ARBA" id="ARBA00001498"/>
    </source>
</evidence>
<dbReference type="InterPro" id="IPR018936">
    <property type="entry name" value="PI3/4_kinase_CS"/>
</dbReference>
<dbReference type="InterPro" id="IPR011009">
    <property type="entry name" value="Kinase-like_dom_sf"/>
</dbReference>
<dbReference type="Pfam" id="PF00454">
    <property type="entry name" value="PI3_PI4_kinase"/>
    <property type="match status" value="1"/>
</dbReference>
<evidence type="ECO:0000313" key="14">
    <source>
        <dbReference type="Proteomes" id="UP001190700"/>
    </source>
</evidence>
<dbReference type="Gene3D" id="1.10.1070.11">
    <property type="entry name" value="Phosphatidylinositol 3-/4-kinase, catalytic domain"/>
    <property type="match status" value="1"/>
</dbReference>
<evidence type="ECO:0000256" key="8">
    <source>
        <dbReference type="SAM" id="MobiDB-lite"/>
    </source>
</evidence>
<feature type="compositionally biased region" description="Low complexity" evidence="8">
    <location>
        <begin position="731"/>
        <end position="740"/>
    </location>
</feature>
<evidence type="ECO:0000256" key="7">
    <source>
        <dbReference type="PROSITE-ProRule" id="PRU00880"/>
    </source>
</evidence>
<evidence type="ECO:0000256" key="5">
    <source>
        <dbReference type="ARBA" id="ARBA00022777"/>
    </source>
</evidence>
<dbReference type="Pfam" id="PF00792">
    <property type="entry name" value="PI3K_C2"/>
    <property type="match status" value="1"/>
</dbReference>
<dbReference type="PANTHER" id="PTHR10048">
    <property type="entry name" value="PHOSPHATIDYLINOSITOL KINASE"/>
    <property type="match status" value="1"/>
</dbReference>
<comment type="similarity">
    <text evidence="7">Belongs to the PI3/PI4-kinase family.</text>
</comment>
<dbReference type="SUPFAM" id="SSF50729">
    <property type="entry name" value="PH domain-like"/>
    <property type="match status" value="1"/>
</dbReference>
<dbReference type="SMART" id="SM00145">
    <property type="entry name" value="PI3Ka"/>
    <property type="match status" value="1"/>
</dbReference>
<dbReference type="GO" id="GO:0043491">
    <property type="term" value="P:phosphatidylinositol 3-kinase/protein kinase B signal transduction"/>
    <property type="evidence" value="ECO:0007669"/>
    <property type="project" value="TreeGrafter"/>
</dbReference>
<dbReference type="CDD" id="cd08380">
    <property type="entry name" value="C2_PI3K_like"/>
    <property type="match status" value="1"/>
</dbReference>
<dbReference type="InterPro" id="IPR016024">
    <property type="entry name" value="ARM-type_fold"/>
</dbReference>
<evidence type="ECO:0000313" key="13">
    <source>
        <dbReference type="EMBL" id="KAK3280114.1"/>
    </source>
</evidence>
<feature type="compositionally biased region" description="Polar residues" evidence="8">
    <location>
        <begin position="480"/>
        <end position="494"/>
    </location>
</feature>